<dbReference type="Gene3D" id="3.60.15.10">
    <property type="entry name" value="Ribonuclease Z/Hydroxyacylglutathione hydrolase-like"/>
    <property type="match status" value="1"/>
</dbReference>
<organism evidence="2 3">
    <name type="scientific">Halovibrio salipaludis</name>
    <dbReference type="NCBI Taxonomy" id="2032626"/>
    <lineage>
        <taxon>Bacteria</taxon>
        <taxon>Pseudomonadati</taxon>
        <taxon>Pseudomonadota</taxon>
        <taxon>Gammaproteobacteria</taxon>
        <taxon>Oceanospirillales</taxon>
        <taxon>Halomonadaceae</taxon>
        <taxon>Halovibrio</taxon>
    </lineage>
</organism>
<dbReference type="PANTHER" id="PTHR23131:SF0">
    <property type="entry name" value="ENDORIBONUCLEASE LACTB2"/>
    <property type="match status" value="1"/>
</dbReference>
<dbReference type="InterPro" id="IPR036866">
    <property type="entry name" value="RibonucZ/Hydroxyglut_hydro"/>
</dbReference>
<dbReference type="RefSeq" id="WP_095616601.1">
    <property type="nucleotide sequence ID" value="NZ_NSKD01000001.1"/>
</dbReference>
<dbReference type="Proteomes" id="UP000218896">
    <property type="component" value="Unassembled WGS sequence"/>
</dbReference>
<dbReference type="PANTHER" id="PTHR23131">
    <property type="entry name" value="ENDORIBONUCLEASE LACTB2"/>
    <property type="match status" value="1"/>
</dbReference>
<accession>A0A2A2FD48</accession>
<dbReference type="PROSITE" id="PS51462">
    <property type="entry name" value="NUDIX"/>
    <property type="match status" value="1"/>
</dbReference>
<evidence type="ECO:0000313" key="3">
    <source>
        <dbReference type="Proteomes" id="UP000218896"/>
    </source>
</evidence>
<evidence type="ECO:0000259" key="1">
    <source>
        <dbReference type="PROSITE" id="PS51462"/>
    </source>
</evidence>
<gene>
    <name evidence="2" type="ORF">CK501_03295</name>
</gene>
<dbReference type="InterPro" id="IPR041516">
    <property type="entry name" value="LACTB2_WH"/>
</dbReference>
<dbReference type="Pfam" id="PF00753">
    <property type="entry name" value="Lactamase_B"/>
    <property type="match status" value="1"/>
</dbReference>
<dbReference type="InterPro" id="IPR000086">
    <property type="entry name" value="NUDIX_hydrolase_dom"/>
</dbReference>
<dbReference type="CDD" id="cd18870">
    <property type="entry name" value="NUDIX_AcylCoAdiphos_Nudt19"/>
    <property type="match status" value="1"/>
</dbReference>
<dbReference type="Gene3D" id="1.10.10.10">
    <property type="entry name" value="Winged helix-like DNA-binding domain superfamily/Winged helix DNA-binding domain"/>
    <property type="match status" value="1"/>
</dbReference>
<dbReference type="InterPro" id="IPR036388">
    <property type="entry name" value="WH-like_DNA-bd_sf"/>
</dbReference>
<sequence>MTEIREAATLVLVRDGAGGPEVLLLRRTRDAVFLPGFDVFPGGAVSDVDEAPVDRTTALRECFEEAGVLVVRDSAGALTTHTVPELEERRRLDAGEQALAEYCERAGLTPATDGLFYLGRWITPPGPPRRFDTRFFLAPVPAGQTAWPDGTETIEAFWLTPEQALAEHGRGERLLVPPTLGTLRQIQGFRSVTDLVASLADLTPYEAPSEDWPIRSGTLAAGAAGYDEARFLDPAAGGHTTGRIEPGEAVAVTPAVTRLTAPNPGVMTGPGTNTYILRTDREMLVVDPGPDDGAHVEAILAATGGRIDRILLTHTHLDHTPASHRLRERTGARLVFRRPAGGLAHHDYDLEPDHEPADGDHLVPGLRVLGTPGHAGNHLAFLWEPEGLLLAGDLVMQSSTVVIDPPDGHLGDYLATLRRLLDEPVAYLLPGHGQLMADPWAVFDYLITHRHRREHKVLSCLARAPEGIETEALLARVYDDVPAAIHPVAARSLEAHLEKLVDEGRVRRSRKRVQLVG</sequence>
<keyword evidence="2" id="KW-0378">Hydrolase</keyword>
<dbReference type="GO" id="GO:0016787">
    <property type="term" value="F:hydrolase activity"/>
    <property type="evidence" value="ECO:0007669"/>
    <property type="project" value="UniProtKB-KW"/>
</dbReference>
<dbReference type="EMBL" id="NSKD01000001">
    <property type="protein sequence ID" value="PAU82505.1"/>
    <property type="molecule type" value="Genomic_DNA"/>
</dbReference>
<dbReference type="Pfam" id="PF17778">
    <property type="entry name" value="WHD_BLACT"/>
    <property type="match status" value="1"/>
</dbReference>
<proteinExistence type="predicted"/>
<dbReference type="Pfam" id="PF00293">
    <property type="entry name" value="NUDIX"/>
    <property type="match status" value="1"/>
</dbReference>
<feature type="domain" description="Nudix hydrolase" evidence="1">
    <location>
        <begin position="3"/>
        <end position="181"/>
    </location>
</feature>
<dbReference type="InterPro" id="IPR001279">
    <property type="entry name" value="Metallo-B-lactamas"/>
</dbReference>
<reference evidence="2 3" key="1">
    <citation type="submission" date="2017-08" db="EMBL/GenBank/DDBJ databases">
        <title>Halovibrio sewagensis sp. nov., isolated from wastewater of high salinity.</title>
        <authorList>
            <person name="Dong X."/>
            <person name="Zhang G."/>
        </authorList>
    </citation>
    <scope>NUCLEOTIDE SEQUENCE [LARGE SCALE GENOMIC DNA]</scope>
    <source>
        <strain evidence="2 3">YL5-2</strain>
    </source>
</reference>
<dbReference type="InterPro" id="IPR050662">
    <property type="entry name" value="Sec-metab_biosynth-thioest"/>
</dbReference>
<dbReference type="AlphaFoldDB" id="A0A2A2FD48"/>
<comment type="caution">
    <text evidence="2">The sequence shown here is derived from an EMBL/GenBank/DDBJ whole genome shotgun (WGS) entry which is preliminary data.</text>
</comment>
<keyword evidence="3" id="KW-1185">Reference proteome</keyword>
<dbReference type="InterPro" id="IPR015797">
    <property type="entry name" value="NUDIX_hydrolase-like_dom_sf"/>
</dbReference>
<dbReference type="CDD" id="cd16278">
    <property type="entry name" value="metallo-hydrolase-like_MBL-fold"/>
    <property type="match status" value="1"/>
</dbReference>
<evidence type="ECO:0000313" key="2">
    <source>
        <dbReference type="EMBL" id="PAU82505.1"/>
    </source>
</evidence>
<dbReference type="SMART" id="SM00849">
    <property type="entry name" value="Lactamase_B"/>
    <property type="match status" value="1"/>
</dbReference>
<dbReference type="Gene3D" id="3.90.79.10">
    <property type="entry name" value="Nucleoside Triphosphate Pyrophosphohydrolase"/>
    <property type="match status" value="1"/>
</dbReference>
<dbReference type="SUPFAM" id="SSF56281">
    <property type="entry name" value="Metallo-hydrolase/oxidoreductase"/>
    <property type="match status" value="1"/>
</dbReference>
<name>A0A2A2FD48_9GAMM</name>
<protein>
    <submittedName>
        <fullName evidence="2">MBL fold metallo-hydrolase</fullName>
    </submittedName>
</protein>
<dbReference type="SUPFAM" id="SSF55811">
    <property type="entry name" value="Nudix"/>
    <property type="match status" value="1"/>
</dbReference>
<dbReference type="OrthoDB" id="9788263at2"/>